<keyword evidence="20" id="KW-1185">Reference proteome</keyword>
<protein>
    <recommendedName>
        <fullName evidence="16 17">Na(+)-translocating NADH-quinone reductase subunit C</fullName>
        <shortName evidence="16 17">Na(+)-NQR subunit C</shortName>
        <shortName evidence="16 17">Na(+)-translocating NQR subunit C</shortName>
        <ecNumber evidence="16 17">7.2.1.1</ecNumber>
    </recommendedName>
    <alternativeName>
        <fullName evidence="16 17">NQR complex subunit C</fullName>
    </alternativeName>
    <alternativeName>
        <fullName evidence="16 17">NQR-1 subunit C</fullName>
    </alternativeName>
</protein>
<organism evidence="19 20">
    <name type="scientific">Paracoccus solventivorans</name>
    <dbReference type="NCBI Taxonomy" id="53463"/>
    <lineage>
        <taxon>Bacteria</taxon>
        <taxon>Pseudomonadati</taxon>
        <taxon>Pseudomonadota</taxon>
        <taxon>Alphaproteobacteria</taxon>
        <taxon>Rhodobacterales</taxon>
        <taxon>Paracoccaceae</taxon>
        <taxon>Paracoccus</taxon>
    </lineage>
</organism>
<dbReference type="GO" id="GO:0016655">
    <property type="term" value="F:oxidoreductase activity, acting on NAD(P)H, quinone or similar compound as acceptor"/>
    <property type="evidence" value="ECO:0007669"/>
    <property type="project" value="UniProtKB-UniRule"/>
</dbReference>
<keyword evidence="1 16" id="KW-0813">Transport</keyword>
<comment type="similarity">
    <text evidence="16 17">Belongs to the NqrC family.</text>
</comment>
<dbReference type="NCBIfam" id="TIGR01938">
    <property type="entry name" value="nqrC"/>
    <property type="match status" value="1"/>
</dbReference>
<evidence type="ECO:0000256" key="7">
    <source>
        <dbReference type="ARBA" id="ARBA00022692"/>
    </source>
</evidence>
<dbReference type="PIRSF" id="PIRSF009437">
    <property type="entry name" value="NQR-1_subunit_C"/>
    <property type="match status" value="1"/>
</dbReference>
<evidence type="ECO:0000256" key="5">
    <source>
        <dbReference type="ARBA" id="ARBA00022630"/>
    </source>
</evidence>
<evidence type="ECO:0000256" key="16">
    <source>
        <dbReference type="HAMAP-Rule" id="MF_00427"/>
    </source>
</evidence>
<dbReference type="Pfam" id="PF04205">
    <property type="entry name" value="FMN_bind"/>
    <property type="match status" value="1"/>
</dbReference>
<reference evidence="20" key="1">
    <citation type="submission" date="2016-11" db="EMBL/GenBank/DDBJ databases">
        <authorList>
            <person name="Varghese N."/>
            <person name="Submissions S."/>
        </authorList>
    </citation>
    <scope>NUCLEOTIDE SEQUENCE [LARGE SCALE GENOMIC DNA]</scope>
    <source>
        <strain evidence="20">DSM 6637</strain>
    </source>
</reference>
<dbReference type="GO" id="GO:0010181">
    <property type="term" value="F:FMN binding"/>
    <property type="evidence" value="ECO:0007669"/>
    <property type="project" value="UniProtKB-UniRule"/>
</dbReference>
<comment type="catalytic activity">
    <reaction evidence="16 17">
        <text>a ubiquinone + n Na(+)(in) + NADH + H(+) = a ubiquinol + n Na(+)(out) + NAD(+)</text>
        <dbReference type="Rhea" id="RHEA:47748"/>
        <dbReference type="Rhea" id="RHEA-COMP:9565"/>
        <dbReference type="Rhea" id="RHEA-COMP:9566"/>
        <dbReference type="ChEBI" id="CHEBI:15378"/>
        <dbReference type="ChEBI" id="CHEBI:16389"/>
        <dbReference type="ChEBI" id="CHEBI:17976"/>
        <dbReference type="ChEBI" id="CHEBI:29101"/>
        <dbReference type="ChEBI" id="CHEBI:57540"/>
        <dbReference type="ChEBI" id="CHEBI:57945"/>
        <dbReference type="EC" id="7.2.1.1"/>
    </reaction>
</comment>
<evidence type="ECO:0000256" key="8">
    <source>
        <dbReference type="ARBA" id="ARBA00022967"/>
    </source>
</evidence>
<keyword evidence="6 16" id="KW-0288">FMN</keyword>
<comment type="subunit">
    <text evidence="16 17">Composed of six subunits; NqrA, NqrB, NqrC, NqrD, NqrE and NqrF.</text>
</comment>
<evidence type="ECO:0000313" key="20">
    <source>
        <dbReference type="Proteomes" id="UP000184444"/>
    </source>
</evidence>
<comment type="subcellular location">
    <subcellularLocation>
        <location evidence="16">Cell membrane</location>
        <topology evidence="16">Single-pass membrane protein</topology>
    </subcellularLocation>
</comment>
<accession>A0A1M7EYD1</accession>
<keyword evidence="10 16" id="KW-0520">NAD</keyword>
<keyword evidence="13 16" id="KW-0830">Ubiquinone</keyword>
<dbReference type="Proteomes" id="UP000184444">
    <property type="component" value="Unassembled WGS sequence"/>
</dbReference>
<comment type="function">
    <text evidence="16">NQR complex catalyzes the reduction of ubiquinone-1 to ubiquinol by two successive reactions, coupled with the transport of Na(+) ions from the cytoplasm to the periplasm. NqrA to NqrE are probably involved in the second step, the conversion of ubisemiquinone to ubiquinol.</text>
</comment>
<keyword evidence="8 16" id="KW-1278">Translocase</keyword>
<comment type="caution">
    <text evidence="16">Lacks conserved residue(s) required for the propagation of feature annotation.</text>
</comment>
<keyword evidence="4 16" id="KW-0597">Phosphoprotein</keyword>
<sequence>MADLNPLSLWRRFLATPNDSRAKTLVVAFLVSAICAVLVTGATVVLRPIQTQNRAAEQQARLEALIAAVPGMSELVEEAGGDALSTVVVNLDAGAAATDVTPETLDTALADVSNWTTLAAGDDLAGIGSRPNYAQIYLLRRGDAVSLVILPMAGTGYGGRIQALLALRGDMATLAGIAITEQAETPGLGARIEEAQWQQSFASKRLFDEIGVPRFAVARGQARTEYEVDGITGATRTSNAVTQMVRFWTGPKGYGPLMTAIRRGEF</sequence>
<gene>
    <name evidence="16" type="primary">nqrC</name>
    <name evidence="19" type="ORF">SAMN05444389_102408</name>
</gene>
<dbReference type="AlphaFoldDB" id="A0A1M7EYD1"/>
<feature type="modified residue" description="FMN phosphoryl threonine" evidence="16">
    <location>
        <position position="235"/>
    </location>
</feature>
<dbReference type="GO" id="GO:0005886">
    <property type="term" value="C:plasma membrane"/>
    <property type="evidence" value="ECO:0007669"/>
    <property type="project" value="UniProtKB-SubCell"/>
</dbReference>
<evidence type="ECO:0000256" key="15">
    <source>
        <dbReference type="ARBA" id="ARBA00023201"/>
    </source>
</evidence>
<proteinExistence type="inferred from homology"/>
<evidence type="ECO:0000256" key="11">
    <source>
        <dbReference type="ARBA" id="ARBA00023053"/>
    </source>
</evidence>
<feature type="domain" description="FMN-binding" evidence="18">
    <location>
        <begin position="156"/>
        <end position="252"/>
    </location>
</feature>
<evidence type="ECO:0000256" key="9">
    <source>
        <dbReference type="ARBA" id="ARBA00022989"/>
    </source>
</evidence>
<dbReference type="EC" id="7.2.1.1" evidence="16 17"/>
<keyword evidence="7 16" id="KW-0812">Transmembrane</keyword>
<keyword evidence="3" id="KW-0997">Cell inner membrane</keyword>
<keyword evidence="2 16" id="KW-1003">Cell membrane</keyword>
<evidence type="ECO:0000256" key="17">
    <source>
        <dbReference type="PIRNR" id="PIRNR009437"/>
    </source>
</evidence>
<keyword evidence="12 16" id="KW-0406">Ion transport</keyword>
<dbReference type="PANTHER" id="PTHR37838">
    <property type="entry name" value="NA(+)-TRANSLOCATING NADH-QUINONE REDUCTASE SUBUNIT C"/>
    <property type="match status" value="1"/>
</dbReference>
<keyword evidence="15 16" id="KW-0739">Sodium transport</keyword>
<evidence type="ECO:0000259" key="18">
    <source>
        <dbReference type="SMART" id="SM00900"/>
    </source>
</evidence>
<keyword evidence="5 16" id="KW-0285">Flavoprotein</keyword>
<evidence type="ECO:0000256" key="6">
    <source>
        <dbReference type="ARBA" id="ARBA00022643"/>
    </source>
</evidence>
<keyword evidence="9 16" id="KW-1133">Transmembrane helix</keyword>
<keyword evidence="11 16" id="KW-0915">Sodium</keyword>
<dbReference type="RefSeq" id="WP_073063256.1">
    <property type="nucleotide sequence ID" value="NZ_FRCK01000002.1"/>
</dbReference>
<dbReference type="PANTHER" id="PTHR37838:SF1">
    <property type="entry name" value="NA(+)-TRANSLOCATING NADH-QUINONE REDUCTASE SUBUNIT C"/>
    <property type="match status" value="1"/>
</dbReference>
<evidence type="ECO:0000256" key="12">
    <source>
        <dbReference type="ARBA" id="ARBA00023065"/>
    </source>
</evidence>
<evidence type="ECO:0000256" key="4">
    <source>
        <dbReference type="ARBA" id="ARBA00022553"/>
    </source>
</evidence>
<dbReference type="InterPro" id="IPR007329">
    <property type="entry name" value="FMN-bd"/>
</dbReference>
<dbReference type="SMART" id="SM00900">
    <property type="entry name" value="FMN_bind"/>
    <property type="match status" value="1"/>
</dbReference>
<keyword evidence="14 16" id="KW-0472">Membrane</keyword>
<dbReference type="OrthoDB" id="9786835at2"/>
<evidence type="ECO:0000256" key="10">
    <source>
        <dbReference type="ARBA" id="ARBA00023027"/>
    </source>
</evidence>
<feature type="transmembrane region" description="Helical" evidence="16">
    <location>
        <begin position="25"/>
        <end position="46"/>
    </location>
</feature>
<evidence type="ECO:0000256" key="13">
    <source>
        <dbReference type="ARBA" id="ARBA00023075"/>
    </source>
</evidence>
<dbReference type="HAMAP" id="MF_00427">
    <property type="entry name" value="NqrC"/>
    <property type="match status" value="1"/>
</dbReference>
<dbReference type="STRING" id="53463.SAMN05444389_102408"/>
<evidence type="ECO:0000256" key="1">
    <source>
        <dbReference type="ARBA" id="ARBA00022448"/>
    </source>
</evidence>
<evidence type="ECO:0000256" key="3">
    <source>
        <dbReference type="ARBA" id="ARBA00022519"/>
    </source>
</evidence>
<comment type="cofactor">
    <cofactor evidence="16 17">
        <name>FMN</name>
        <dbReference type="ChEBI" id="CHEBI:58210"/>
    </cofactor>
</comment>
<dbReference type="GO" id="GO:0006814">
    <property type="term" value="P:sodium ion transport"/>
    <property type="evidence" value="ECO:0007669"/>
    <property type="project" value="UniProtKB-UniRule"/>
</dbReference>
<dbReference type="InterPro" id="IPR010204">
    <property type="entry name" value="NqrC"/>
</dbReference>
<evidence type="ECO:0000256" key="14">
    <source>
        <dbReference type="ARBA" id="ARBA00023136"/>
    </source>
</evidence>
<dbReference type="EMBL" id="FRCK01000002">
    <property type="protein sequence ID" value="SHL96750.1"/>
    <property type="molecule type" value="Genomic_DNA"/>
</dbReference>
<name>A0A1M7EYD1_9RHOB</name>
<evidence type="ECO:0000256" key="2">
    <source>
        <dbReference type="ARBA" id="ARBA00022475"/>
    </source>
</evidence>
<evidence type="ECO:0000313" key="19">
    <source>
        <dbReference type="EMBL" id="SHL96750.1"/>
    </source>
</evidence>